<dbReference type="InterPro" id="IPR002125">
    <property type="entry name" value="CMP_dCMP_dom"/>
</dbReference>
<organism evidence="6 7">
    <name type="scientific">Candidatus Methanofastidiosum methylothiophilum</name>
    <dbReference type="NCBI Taxonomy" id="1705564"/>
    <lineage>
        <taxon>Archaea</taxon>
        <taxon>Methanobacteriati</taxon>
        <taxon>Methanobacteriota</taxon>
        <taxon>Stenosarchaea group</taxon>
        <taxon>Candidatus Methanofastidiosia</taxon>
        <taxon>Candidatus Methanofastidiosales</taxon>
        <taxon>Candidatus Methanofastidiosaceae</taxon>
        <taxon>Candidatus Methanofastidiosum</taxon>
    </lineage>
</organism>
<keyword evidence="2" id="KW-0479">Metal-binding</keyword>
<evidence type="ECO:0000313" key="7">
    <source>
        <dbReference type="Proteomes" id="UP000075398"/>
    </source>
</evidence>
<evidence type="ECO:0000259" key="5">
    <source>
        <dbReference type="PROSITE" id="PS51747"/>
    </source>
</evidence>
<dbReference type="EC" id="3.5.4.33" evidence="6"/>
<sequence length="128" mass="14538">MSMNNVELPDLFRMAKISSKHSKCKTRMGCVIVKNGKPIGWGFNRVKSHPYFNNGVKQTIHAEASAILSSGRESCKNSVAIIYRENGETYLPALAKPCKHCMELLRDFGVKKVYYTTNEYPFFAVERI</sequence>
<feature type="domain" description="CMP/dCMP-type deaminase" evidence="5">
    <location>
        <begin position="6"/>
        <end position="128"/>
    </location>
</feature>
<dbReference type="Gene3D" id="3.40.140.10">
    <property type="entry name" value="Cytidine Deaminase, domain 2"/>
    <property type="match status" value="1"/>
</dbReference>
<comment type="similarity">
    <text evidence="1">Belongs to the cytidine and deoxycytidylate deaminase family.</text>
</comment>
<dbReference type="PANTHER" id="PTHR11086">
    <property type="entry name" value="DEOXYCYTIDYLATE DEAMINASE-RELATED"/>
    <property type="match status" value="1"/>
</dbReference>
<dbReference type="InterPro" id="IPR015517">
    <property type="entry name" value="dCMP_deaminase-rel"/>
</dbReference>
<dbReference type="InterPro" id="IPR016193">
    <property type="entry name" value="Cytidine_deaminase-like"/>
</dbReference>
<dbReference type="AlphaFoldDB" id="A0A150IWE2"/>
<dbReference type="Pfam" id="PF00383">
    <property type="entry name" value="dCMP_cyt_deam_1"/>
    <property type="match status" value="1"/>
</dbReference>
<dbReference type="GO" id="GO:0005737">
    <property type="term" value="C:cytoplasm"/>
    <property type="evidence" value="ECO:0007669"/>
    <property type="project" value="TreeGrafter"/>
</dbReference>
<dbReference type="PROSITE" id="PS51747">
    <property type="entry name" value="CYT_DCMP_DEAMINASES_2"/>
    <property type="match status" value="1"/>
</dbReference>
<name>A0A150IWE2_9EURY</name>
<evidence type="ECO:0000256" key="3">
    <source>
        <dbReference type="ARBA" id="ARBA00022801"/>
    </source>
</evidence>
<accession>A0A150IWE2</accession>
<evidence type="ECO:0000256" key="2">
    <source>
        <dbReference type="ARBA" id="ARBA00022723"/>
    </source>
</evidence>
<evidence type="ECO:0000256" key="4">
    <source>
        <dbReference type="ARBA" id="ARBA00022833"/>
    </source>
</evidence>
<comment type="caution">
    <text evidence="6">The sequence shown here is derived from an EMBL/GenBank/DDBJ whole genome shotgun (WGS) entry which is preliminary data.</text>
</comment>
<keyword evidence="3 6" id="KW-0378">Hydrolase</keyword>
<reference evidence="6 7" key="1">
    <citation type="journal article" date="2016" name="ISME J.">
        <title>Chasing the elusive Euryarchaeota class WSA2: genomes reveal a uniquely fastidious methyl-reducing methanogen.</title>
        <authorList>
            <person name="Nobu M.K."/>
            <person name="Narihiro T."/>
            <person name="Kuroda K."/>
            <person name="Mei R."/>
            <person name="Liu W.T."/>
        </authorList>
    </citation>
    <scope>NUCLEOTIDE SEQUENCE [LARGE SCALE GENOMIC DNA]</scope>
    <source>
        <strain evidence="6">U1lsi0528_Bin055</strain>
    </source>
</reference>
<proteinExistence type="inferred from homology"/>
<protein>
    <submittedName>
        <fullName evidence="6">tRNA-specific adenosine deaminase</fullName>
        <ecNumber evidence="6">3.5.4.33</ecNumber>
    </submittedName>
</protein>
<evidence type="ECO:0000256" key="1">
    <source>
        <dbReference type="ARBA" id="ARBA00006576"/>
    </source>
</evidence>
<dbReference type="EMBL" id="LNGC01000099">
    <property type="protein sequence ID" value="KYC49329.1"/>
    <property type="molecule type" value="Genomic_DNA"/>
</dbReference>
<dbReference type="GO" id="GO:0008270">
    <property type="term" value="F:zinc ion binding"/>
    <property type="evidence" value="ECO:0007669"/>
    <property type="project" value="InterPro"/>
</dbReference>
<gene>
    <name evidence="6" type="primary">tadA</name>
    <name evidence="6" type="ORF">AMQ22_01661</name>
</gene>
<dbReference type="SUPFAM" id="SSF53927">
    <property type="entry name" value="Cytidine deaminase-like"/>
    <property type="match status" value="1"/>
</dbReference>
<dbReference type="GO" id="GO:0052717">
    <property type="term" value="F:tRNA-specific adenosine-34 deaminase activity"/>
    <property type="evidence" value="ECO:0007669"/>
    <property type="project" value="UniProtKB-EC"/>
</dbReference>
<keyword evidence="4" id="KW-0862">Zinc</keyword>
<dbReference type="Proteomes" id="UP000075398">
    <property type="component" value="Unassembled WGS sequence"/>
</dbReference>
<dbReference type="PANTHER" id="PTHR11086:SF18">
    <property type="entry name" value="DEOXYCYTIDYLATE DEAMINASE"/>
    <property type="match status" value="1"/>
</dbReference>
<dbReference type="InterPro" id="IPR016192">
    <property type="entry name" value="APOBEC/CMP_deaminase_Zn-bd"/>
</dbReference>
<dbReference type="PROSITE" id="PS00903">
    <property type="entry name" value="CYT_DCMP_DEAMINASES_1"/>
    <property type="match status" value="1"/>
</dbReference>
<evidence type="ECO:0000313" key="6">
    <source>
        <dbReference type="EMBL" id="KYC49329.1"/>
    </source>
</evidence>
<dbReference type="GO" id="GO:0004132">
    <property type="term" value="F:dCMP deaminase activity"/>
    <property type="evidence" value="ECO:0007669"/>
    <property type="project" value="TreeGrafter"/>
</dbReference>